<dbReference type="AlphaFoldDB" id="A2C918"/>
<feature type="region of interest" description="Disordered" evidence="1">
    <location>
        <begin position="74"/>
        <end position="113"/>
    </location>
</feature>
<feature type="compositionally biased region" description="Polar residues" evidence="1">
    <location>
        <begin position="76"/>
        <end position="88"/>
    </location>
</feature>
<accession>A2C918</accession>
<organism evidence="2 3">
    <name type="scientific">Prochlorococcus marinus (strain MIT 9303)</name>
    <dbReference type="NCBI Taxonomy" id="59922"/>
    <lineage>
        <taxon>Bacteria</taxon>
        <taxon>Bacillati</taxon>
        <taxon>Cyanobacteriota</taxon>
        <taxon>Cyanophyceae</taxon>
        <taxon>Synechococcales</taxon>
        <taxon>Prochlorococcaceae</taxon>
        <taxon>Prochlorococcus</taxon>
    </lineage>
</organism>
<protein>
    <submittedName>
        <fullName evidence="2">Uncharacterized protein</fullName>
    </submittedName>
</protein>
<dbReference type="EMBL" id="CP000554">
    <property type="protein sequence ID" value="ABM77978.1"/>
    <property type="molecule type" value="Genomic_DNA"/>
</dbReference>
<evidence type="ECO:0000313" key="2">
    <source>
        <dbReference type="EMBL" id="ABM77978.1"/>
    </source>
</evidence>
<name>A2C918_PROM3</name>
<dbReference type="Proteomes" id="UP000002274">
    <property type="component" value="Chromosome"/>
</dbReference>
<dbReference type="HOGENOM" id="CLU_2131244_0_0_3"/>
<sequence>MEGHFRLSPVGCSPYEKKVQPSFLTKTCVASRNSPPAISSAISGRIEGPTAEAKSTAGITTSMTAISKSLPLLALNNPTRPSTSSKAMTANALKPSLLKQLQRQADGVPRGQS</sequence>
<evidence type="ECO:0000256" key="1">
    <source>
        <dbReference type="SAM" id="MobiDB-lite"/>
    </source>
</evidence>
<evidence type="ECO:0000313" key="3">
    <source>
        <dbReference type="Proteomes" id="UP000002274"/>
    </source>
</evidence>
<dbReference type="KEGG" id="pmf:P9303_12291"/>
<gene>
    <name evidence="2" type="ordered locus">P9303_12291</name>
</gene>
<reference evidence="2 3" key="1">
    <citation type="journal article" date="2007" name="PLoS Genet.">
        <title>Patterns and implications of gene gain and loss in the evolution of Prochlorococcus.</title>
        <authorList>
            <person name="Kettler G.C."/>
            <person name="Martiny A.C."/>
            <person name="Huang K."/>
            <person name="Zucker J."/>
            <person name="Coleman M.L."/>
            <person name="Rodrigue S."/>
            <person name="Chen F."/>
            <person name="Lapidus A."/>
            <person name="Ferriera S."/>
            <person name="Johnson J."/>
            <person name="Steglich C."/>
            <person name="Church G.M."/>
            <person name="Richardson P."/>
            <person name="Chisholm S.W."/>
        </authorList>
    </citation>
    <scope>NUCLEOTIDE SEQUENCE [LARGE SCALE GENOMIC DNA]</scope>
    <source>
        <strain evidence="2 3">MIT 9303</strain>
    </source>
</reference>
<proteinExistence type="predicted"/>